<reference evidence="1" key="1">
    <citation type="journal article" date="2014" name="Front. Microbiol.">
        <title>High frequency of phylogenetically diverse reductive dehalogenase-homologous genes in deep subseafloor sedimentary metagenomes.</title>
        <authorList>
            <person name="Kawai M."/>
            <person name="Futagami T."/>
            <person name="Toyoda A."/>
            <person name="Takaki Y."/>
            <person name="Nishi S."/>
            <person name="Hori S."/>
            <person name="Arai W."/>
            <person name="Tsubouchi T."/>
            <person name="Morono Y."/>
            <person name="Uchiyama I."/>
            <person name="Ito T."/>
            <person name="Fujiyama A."/>
            <person name="Inagaki F."/>
            <person name="Takami H."/>
        </authorList>
    </citation>
    <scope>NUCLEOTIDE SEQUENCE</scope>
    <source>
        <strain evidence="1">Expedition CK06-06</strain>
    </source>
</reference>
<evidence type="ECO:0000313" key="1">
    <source>
        <dbReference type="EMBL" id="GAG52491.1"/>
    </source>
</evidence>
<sequence>MDLTVTIPNLKVQRVVDAFNPASNSDHITLEQAVIEAGPVQQDQLDAVEAWFEVYWADKLRDRVLSWEESQAGLDARANAEDPLS</sequence>
<dbReference type="EMBL" id="BARS01054913">
    <property type="protein sequence ID" value="GAG52491.1"/>
    <property type="molecule type" value="Genomic_DNA"/>
</dbReference>
<organism evidence="1">
    <name type="scientific">marine sediment metagenome</name>
    <dbReference type="NCBI Taxonomy" id="412755"/>
    <lineage>
        <taxon>unclassified sequences</taxon>
        <taxon>metagenomes</taxon>
        <taxon>ecological metagenomes</taxon>
    </lineage>
</organism>
<dbReference type="AlphaFoldDB" id="X0ZWS8"/>
<protein>
    <submittedName>
        <fullName evidence="1">Uncharacterized protein</fullName>
    </submittedName>
</protein>
<accession>X0ZWS8</accession>
<comment type="caution">
    <text evidence="1">The sequence shown here is derived from an EMBL/GenBank/DDBJ whole genome shotgun (WGS) entry which is preliminary data.</text>
</comment>
<gene>
    <name evidence="1" type="ORF">S01H1_81193</name>
</gene>
<proteinExistence type="predicted"/>
<name>X0ZWS8_9ZZZZ</name>